<evidence type="ECO:0000256" key="2">
    <source>
        <dbReference type="SAM" id="Phobius"/>
    </source>
</evidence>
<keyword evidence="2" id="KW-0812">Transmembrane</keyword>
<dbReference type="EMBL" id="BOOJ01000116">
    <property type="protein sequence ID" value="GIH97936.1"/>
    <property type="molecule type" value="Genomic_DNA"/>
</dbReference>
<organism evidence="4 5">
    <name type="scientific">Planobispora siamensis</name>
    <dbReference type="NCBI Taxonomy" id="936338"/>
    <lineage>
        <taxon>Bacteria</taxon>
        <taxon>Bacillati</taxon>
        <taxon>Actinomycetota</taxon>
        <taxon>Actinomycetes</taxon>
        <taxon>Streptosporangiales</taxon>
        <taxon>Streptosporangiaceae</taxon>
        <taxon>Planobispora</taxon>
    </lineage>
</organism>
<dbReference type="PROSITE" id="PS51178">
    <property type="entry name" value="PASTA"/>
    <property type="match status" value="1"/>
</dbReference>
<keyword evidence="5" id="KW-1185">Reference proteome</keyword>
<protein>
    <recommendedName>
        <fullName evidence="3">PASTA domain-containing protein</fullName>
    </recommendedName>
</protein>
<dbReference type="Gene3D" id="3.30.10.20">
    <property type="match status" value="1"/>
</dbReference>
<feature type="region of interest" description="Disordered" evidence="1">
    <location>
        <begin position="94"/>
        <end position="128"/>
    </location>
</feature>
<keyword evidence="2" id="KW-1133">Transmembrane helix</keyword>
<comment type="caution">
    <text evidence="4">The sequence shown here is derived from an EMBL/GenBank/DDBJ whole genome shotgun (WGS) entry which is preliminary data.</text>
</comment>
<keyword evidence="2" id="KW-0472">Membrane</keyword>
<gene>
    <name evidence="4" type="ORF">Psi01_85660</name>
</gene>
<evidence type="ECO:0000313" key="4">
    <source>
        <dbReference type="EMBL" id="GIH97936.1"/>
    </source>
</evidence>
<name>A0A8J3WSH9_9ACTN</name>
<dbReference type="Proteomes" id="UP000619788">
    <property type="component" value="Unassembled WGS sequence"/>
</dbReference>
<evidence type="ECO:0000259" key="3">
    <source>
        <dbReference type="PROSITE" id="PS51178"/>
    </source>
</evidence>
<reference evidence="4 5" key="1">
    <citation type="submission" date="2021-01" db="EMBL/GenBank/DDBJ databases">
        <title>Whole genome shotgun sequence of Planobispora siamensis NBRC 107568.</title>
        <authorList>
            <person name="Komaki H."/>
            <person name="Tamura T."/>
        </authorList>
    </citation>
    <scope>NUCLEOTIDE SEQUENCE [LARGE SCALE GENOMIC DNA]</scope>
    <source>
        <strain evidence="4 5">NBRC 107568</strain>
    </source>
</reference>
<dbReference type="CDD" id="cd06577">
    <property type="entry name" value="PASTA_pknB"/>
    <property type="match status" value="1"/>
</dbReference>
<dbReference type="AlphaFoldDB" id="A0A8J3WSH9"/>
<dbReference type="Pfam" id="PF03793">
    <property type="entry name" value="PASTA"/>
    <property type="match status" value="1"/>
</dbReference>
<sequence>MLALVLVGSLVLVTGAAMSGSNTQLANLLVGGVVASAAGAVSFYFASRGAEEARKDMLHAALGTEMVPDLKGHKVAEAQAIISAMSLKLALPTPAPAADDKISNQDPSPGTSVPRGAAVTIETRNPVP</sequence>
<evidence type="ECO:0000313" key="5">
    <source>
        <dbReference type="Proteomes" id="UP000619788"/>
    </source>
</evidence>
<dbReference type="InterPro" id="IPR005543">
    <property type="entry name" value="PASTA_dom"/>
</dbReference>
<accession>A0A8J3WSH9</accession>
<feature type="transmembrane region" description="Helical" evidence="2">
    <location>
        <begin position="29"/>
        <end position="47"/>
    </location>
</feature>
<feature type="domain" description="PASTA" evidence="3">
    <location>
        <begin position="63"/>
        <end position="125"/>
    </location>
</feature>
<proteinExistence type="predicted"/>
<evidence type="ECO:0000256" key="1">
    <source>
        <dbReference type="SAM" id="MobiDB-lite"/>
    </source>
</evidence>